<accession>A0A834WQM3</accession>
<keyword evidence="3" id="KW-1185">Reference proteome</keyword>
<protein>
    <submittedName>
        <fullName evidence="2">Uncharacterized protein</fullName>
    </submittedName>
</protein>
<name>A0A834WQM3_9FABA</name>
<sequence length="181" mass="20305">MYNKTTYTYSLSGRFSINYLRDASKAQIAYLQSNVSVASYIGDQHRNVDAGTSDRKSNSSFLSAFYPATNRGKMVEIITVANKEYRFKENGKNRCERVVPPILYWHIPSFPDSDLLERFDRKHEMLVRRVTVSASLGRETIVGRTEVRGGDDNGGPRDTPAKVIDAAELEAGTTDLATLEE</sequence>
<feature type="region of interest" description="Disordered" evidence="1">
    <location>
        <begin position="145"/>
        <end position="167"/>
    </location>
</feature>
<organism evidence="2 3">
    <name type="scientific">Senna tora</name>
    <dbReference type="NCBI Taxonomy" id="362788"/>
    <lineage>
        <taxon>Eukaryota</taxon>
        <taxon>Viridiplantae</taxon>
        <taxon>Streptophyta</taxon>
        <taxon>Embryophyta</taxon>
        <taxon>Tracheophyta</taxon>
        <taxon>Spermatophyta</taxon>
        <taxon>Magnoliopsida</taxon>
        <taxon>eudicotyledons</taxon>
        <taxon>Gunneridae</taxon>
        <taxon>Pentapetalae</taxon>
        <taxon>rosids</taxon>
        <taxon>fabids</taxon>
        <taxon>Fabales</taxon>
        <taxon>Fabaceae</taxon>
        <taxon>Caesalpinioideae</taxon>
        <taxon>Cassia clade</taxon>
        <taxon>Senna</taxon>
    </lineage>
</organism>
<gene>
    <name evidence="2" type="ORF">G2W53_013475</name>
</gene>
<evidence type="ECO:0000313" key="2">
    <source>
        <dbReference type="EMBL" id="KAF7831142.1"/>
    </source>
</evidence>
<dbReference type="OrthoDB" id="10366406at2759"/>
<evidence type="ECO:0000313" key="3">
    <source>
        <dbReference type="Proteomes" id="UP000634136"/>
    </source>
</evidence>
<dbReference type="Proteomes" id="UP000634136">
    <property type="component" value="Unassembled WGS sequence"/>
</dbReference>
<dbReference type="AlphaFoldDB" id="A0A834WQM3"/>
<reference evidence="2" key="1">
    <citation type="submission" date="2020-09" db="EMBL/GenBank/DDBJ databases">
        <title>Genome-Enabled Discovery of Anthraquinone Biosynthesis in Senna tora.</title>
        <authorList>
            <person name="Kang S.-H."/>
            <person name="Pandey R.P."/>
            <person name="Lee C.-M."/>
            <person name="Sim J.-S."/>
            <person name="Jeong J.-T."/>
            <person name="Choi B.-S."/>
            <person name="Jung M."/>
            <person name="Ginzburg D."/>
            <person name="Zhao K."/>
            <person name="Won S.Y."/>
            <person name="Oh T.-J."/>
            <person name="Yu Y."/>
            <person name="Kim N.-H."/>
            <person name="Lee O.R."/>
            <person name="Lee T.-H."/>
            <person name="Bashyal P."/>
            <person name="Kim T.-S."/>
            <person name="Lee W.-H."/>
            <person name="Kawkins C."/>
            <person name="Kim C.-K."/>
            <person name="Kim J.S."/>
            <person name="Ahn B.O."/>
            <person name="Rhee S.Y."/>
            <person name="Sohng J.K."/>
        </authorList>
    </citation>
    <scope>NUCLEOTIDE SEQUENCE</scope>
    <source>
        <tissue evidence="2">Leaf</tissue>
    </source>
</reference>
<dbReference type="EMBL" id="JAAIUW010000005">
    <property type="protein sequence ID" value="KAF7831142.1"/>
    <property type="molecule type" value="Genomic_DNA"/>
</dbReference>
<evidence type="ECO:0000256" key="1">
    <source>
        <dbReference type="SAM" id="MobiDB-lite"/>
    </source>
</evidence>
<proteinExistence type="predicted"/>
<comment type="caution">
    <text evidence="2">The sequence shown here is derived from an EMBL/GenBank/DDBJ whole genome shotgun (WGS) entry which is preliminary data.</text>
</comment>
<feature type="compositionally biased region" description="Basic and acidic residues" evidence="1">
    <location>
        <begin position="145"/>
        <end position="155"/>
    </location>
</feature>